<dbReference type="InterPro" id="IPR036186">
    <property type="entry name" value="Serpin_sf"/>
</dbReference>
<feature type="domain" description="Serpin" evidence="1">
    <location>
        <begin position="167"/>
        <end position="271"/>
    </location>
</feature>
<keyword evidence="3" id="KW-1185">Reference proteome</keyword>
<dbReference type="OrthoDB" id="671595at2759"/>
<dbReference type="AlphaFoldDB" id="A0A074ZHA1"/>
<dbReference type="KEGG" id="ovi:T265_07411"/>
<dbReference type="InterPro" id="IPR042178">
    <property type="entry name" value="Serpin_sf_1"/>
</dbReference>
<evidence type="ECO:0000313" key="3">
    <source>
        <dbReference type="Proteomes" id="UP000054324"/>
    </source>
</evidence>
<dbReference type="CTD" id="20321590"/>
<dbReference type="SUPFAM" id="SSF56574">
    <property type="entry name" value="Serpins"/>
    <property type="match status" value="1"/>
</dbReference>
<proteinExistence type="predicted"/>
<dbReference type="RefSeq" id="XP_009171185.1">
    <property type="nucleotide sequence ID" value="XM_009172921.1"/>
</dbReference>
<accession>A0A074ZHA1</accession>
<dbReference type="InterPro" id="IPR023796">
    <property type="entry name" value="Serpin_dom"/>
</dbReference>
<evidence type="ECO:0000313" key="2">
    <source>
        <dbReference type="EMBL" id="KER25077.1"/>
    </source>
</evidence>
<reference evidence="2 3" key="1">
    <citation type="submission" date="2013-11" db="EMBL/GenBank/DDBJ databases">
        <title>Opisthorchis viverrini - life in the bile duct.</title>
        <authorList>
            <person name="Young N.D."/>
            <person name="Nagarajan N."/>
            <person name="Lin S.J."/>
            <person name="Korhonen P.K."/>
            <person name="Jex A.R."/>
            <person name="Hall R.S."/>
            <person name="Safavi-Hemami H."/>
            <person name="Kaewkong W."/>
            <person name="Bertrand D."/>
            <person name="Gao S."/>
            <person name="Seet Q."/>
            <person name="Wongkham S."/>
            <person name="Teh B.T."/>
            <person name="Wongkham C."/>
            <person name="Intapan P.M."/>
            <person name="Maleewong W."/>
            <person name="Yang X."/>
            <person name="Hu M."/>
            <person name="Wang Z."/>
            <person name="Hofmann A."/>
            <person name="Sternberg P.W."/>
            <person name="Tan P."/>
            <person name="Wang J."/>
            <person name="Gasser R.B."/>
        </authorList>
    </citation>
    <scope>NUCLEOTIDE SEQUENCE [LARGE SCALE GENOMIC DNA]</scope>
</reference>
<dbReference type="Pfam" id="PF00079">
    <property type="entry name" value="Serpin"/>
    <property type="match status" value="1"/>
</dbReference>
<organism evidence="2 3">
    <name type="scientific">Opisthorchis viverrini</name>
    <name type="common">Southeast Asian liver fluke</name>
    <dbReference type="NCBI Taxonomy" id="6198"/>
    <lineage>
        <taxon>Eukaryota</taxon>
        <taxon>Metazoa</taxon>
        <taxon>Spiralia</taxon>
        <taxon>Lophotrochozoa</taxon>
        <taxon>Platyhelminthes</taxon>
        <taxon>Trematoda</taxon>
        <taxon>Digenea</taxon>
        <taxon>Opisthorchiida</taxon>
        <taxon>Opisthorchiata</taxon>
        <taxon>Opisthorchiidae</taxon>
        <taxon>Opisthorchis</taxon>
    </lineage>
</organism>
<dbReference type="Proteomes" id="UP000054324">
    <property type="component" value="Unassembled WGS sequence"/>
</dbReference>
<dbReference type="EMBL" id="KL596788">
    <property type="protein sequence ID" value="KER25077.1"/>
    <property type="molecule type" value="Genomic_DNA"/>
</dbReference>
<name>A0A074ZHA1_OPIVI</name>
<dbReference type="GeneID" id="20321590"/>
<gene>
    <name evidence="2" type="ORF">T265_07411</name>
</gene>
<evidence type="ECO:0000259" key="1">
    <source>
        <dbReference type="Pfam" id="PF00079"/>
    </source>
</evidence>
<sequence length="277" mass="31323">MNYTDCLPGTFENNVHLSDDHIHPSTLRAIRARKSNRETQPYKQNICTRFVSPNSSTCHCEIPVVRFSHSELKHANEIQQVTEGLELDELEGQFNLAHTLCKKQHVPIVYLHKPFDPVNQTSHNMQAKEMEDVLQFKEGLTEFATDVYEKIIKLQAGKTMMHFRLTNLFTHVAETLANSVVSPMSIYCVSLLVMAGADGETLQKMQQVPHIPPKIRSDAVHQSCGPIISKYFEASSDVDLNLANRLFLLSSIDIRPEYSALVAKCYKALVELAIIFP</sequence>
<protein>
    <recommendedName>
        <fullName evidence="1">Serpin domain-containing protein</fullName>
    </recommendedName>
</protein>
<dbReference type="Gene3D" id="3.30.497.10">
    <property type="entry name" value="Antithrombin, subunit I, domain 2"/>
    <property type="match status" value="1"/>
</dbReference>